<accession>A0ABM6JSQ2</accession>
<dbReference type="Pfam" id="PF01641">
    <property type="entry name" value="SelR"/>
    <property type="match status" value="1"/>
</dbReference>
<sequence>MVRTEVTSRAGDRHLVHIFEDRLKDRGGLGKCINSASINFVLLGEMEAKGYGYLTSYVK</sequence>
<evidence type="ECO:0000313" key="6">
    <source>
        <dbReference type="Proteomes" id="UP000192486"/>
    </source>
</evidence>
<dbReference type="SUPFAM" id="SSF51316">
    <property type="entry name" value="Mss4-like"/>
    <property type="match status" value="1"/>
</dbReference>
<feature type="domain" description="MsrB" evidence="4">
    <location>
        <begin position="1"/>
        <end position="43"/>
    </location>
</feature>
<dbReference type="InterPro" id="IPR011057">
    <property type="entry name" value="Mss4-like_sf"/>
</dbReference>
<dbReference type="EMBL" id="CP015108">
    <property type="protein sequence ID" value="ARF13140.1"/>
    <property type="molecule type" value="Genomic_DNA"/>
</dbReference>
<evidence type="ECO:0000256" key="1">
    <source>
        <dbReference type="ARBA" id="ARBA00012499"/>
    </source>
</evidence>
<dbReference type="Gene3D" id="2.170.150.20">
    <property type="entry name" value="Peptide methionine sulfoxide reductase"/>
    <property type="match status" value="1"/>
</dbReference>
<keyword evidence="2" id="KW-0560">Oxidoreductase</keyword>
<dbReference type="InterPro" id="IPR002579">
    <property type="entry name" value="Met_Sox_Rdtase_MsrB_dom"/>
</dbReference>
<protein>
    <recommendedName>
        <fullName evidence="1">peptide-methionine (R)-S-oxide reductase</fullName>
        <ecNumber evidence="1">1.8.4.12</ecNumber>
    </recommendedName>
</protein>
<keyword evidence="6" id="KW-1185">Reference proteome</keyword>
<gene>
    <name evidence="5" type="ORF">SporoS204_02435</name>
</gene>
<evidence type="ECO:0000259" key="4">
    <source>
        <dbReference type="PROSITE" id="PS51790"/>
    </source>
</evidence>
<comment type="catalytic activity">
    <reaction evidence="3">
        <text>L-methionyl-[protein] + [thioredoxin]-disulfide + H2O = L-methionyl-(R)-S-oxide-[protein] + [thioredoxin]-dithiol</text>
        <dbReference type="Rhea" id="RHEA:24164"/>
        <dbReference type="Rhea" id="RHEA-COMP:10698"/>
        <dbReference type="Rhea" id="RHEA-COMP:10700"/>
        <dbReference type="Rhea" id="RHEA-COMP:12313"/>
        <dbReference type="Rhea" id="RHEA-COMP:12314"/>
        <dbReference type="ChEBI" id="CHEBI:15377"/>
        <dbReference type="ChEBI" id="CHEBI:16044"/>
        <dbReference type="ChEBI" id="CHEBI:29950"/>
        <dbReference type="ChEBI" id="CHEBI:45764"/>
        <dbReference type="ChEBI" id="CHEBI:50058"/>
        <dbReference type="EC" id="1.8.4.12"/>
    </reaction>
</comment>
<evidence type="ECO:0000256" key="3">
    <source>
        <dbReference type="ARBA" id="ARBA00048488"/>
    </source>
</evidence>
<reference evidence="5 6" key="1">
    <citation type="submission" date="2016-04" db="EMBL/GenBank/DDBJ databases">
        <title>Comparative Genomics and Epigenetics of Sporosarcina ureae.</title>
        <authorList>
            <person name="Oliver A.S."/>
            <person name="Cooper K.K."/>
        </authorList>
    </citation>
    <scope>NUCLEOTIDE SEQUENCE [LARGE SCALE GENOMIC DNA]</scope>
    <source>
        <strain evidence="5 6">S204</strain>
    </source>
</reference>
<dbReference type="Proteomes" id="UP000192486">
    <property type="component" value="Chromosome"/>
</dbReference>
<dbReference type="PROSITE" id="PS51790">
    <property type="entry name" value="MSRB"/>
    <property type="match status" value="1"/>
</dbReference>
<evidence type="ECO:0000256" key="2">
    <source>
        <dbReference type="ARBA" id="ARBA00023002"/>
    </source>
</evidence>
<proteinExistence type="predicted"/>
<name>A0ABM6JSQ2_SPOUR</name>
<organism evidence="5 6">
    <name type="scientific">Sporosarcina ureae</name>
    <dbReference type="NCBI Taxonomy" id="1571"/>
    <lineage>
        <taxon>Bacteria</taxon>
        <taxon>Bacillati</taxon>
        <taxon>Bacillota</taxon>
        <taxon>Bacilli</taxon>
        <taxon>Bacillales</taxon>
        <taxon>Caryophanaceae</taxon>
        <taxon>Sporosarcina</taxon>
    </lineage>
</organism>
<dbReference type="EC" id="1.8.4.12" evidence="1"/>
<evidence type="ECO:0000313" key="5">
    <source>
        <dbReference type="EMBL" id="ARF13140.1"/>
    </source>
</evidence>